<comment type="caution">
    <text evidence="7">The sequence shown here is derived from an EMBL/GenBank/DDBJ whole genome shotgun (WGS) entry which is preliminary data.</text>
</comment>
<dbReference type="GO" id="GO:0016787">
    <property type="term" value="F:hydrolase activity"/>
    <property type="evidence" value="ECO:0007669"/>
    <property type="project" value="UniProtKB-KW"/>
</dbReference>
<evidence type="ECO:0000313" key="7">
    <source>
        <dbReference type="EMBL" id="TWU33768.1"/>
    </source>
</evidence>
<dbReference type="AlphaFoldDB" id="A0A5C6DAQ0"/>
<evidence type="ECO:0000256" key="2">
    <source>
        <dbReference type="ARBA" id="ARBA00022801"/>
    </source>
</evidence>
<feature type="domain" description="Helicase ATP-binding" evidence="5">
    <location>
        <begin position="40"/>
        <end position="204"/>
    </location>
</feature>
<dbReference type="GO" id="GO:0003724">
    <property type="term" value="F:RNA helicase activity"/>
    <property type="evidence" value="ECO:0007669"/>
    <property type="project" value="UniProtKB-EC"/>
</dbReference>
<dbReference type="InterPro" id="IPR007502">
    <property type="entry name" value="Helicase-assoc_dom"/>
</dbReference>
<dbReference type="RefSeq" id="WP_146529140.1">
    <property type="nucleotide sequence ID" value="NZ_SJPV01000009.1"/>
</dbReference>
<keyword evidence="1" id="KW-0547">Nucleotide-binding</keyword>
<proteinExistence type="predicted"/>
<dbReference type="InterPro" id="IPR013689">
    <property type="entry name" value="RNA_helicase_ATP-dep_HrpB_C"/>
</dbReference>
<organism evidence="7 8">
    <name type="scientific">Novipirellula artificiosorum</name>
    <dbReference type="NCBI Taxonomy" id="2528016"/>
    <lineage>
        <taxon>Bacteria</taxon>
        <taxon>Pseudomonadati</taxon>
        <taxon>Planctomycetota</taxon>
        <taxon>Planctomycetia</taxon>
        <taxon>Pirellulales</taxon>
        <taxon>Pirellulaceae</taxon>
        <taxon>Novipirellula</taxon>
    </lineage>
</organism>
<dbReference type="InterPro" id="IPR001650">
    <property type="entry name" value="Helicase_C-like"/>
</dbReference>
<dbReference type="GO" id="GO:0003676">
    <property type="term" value="F:nucleic acid binding"/>
    <property type="evidence" value="ECO:0007669"/>
    <property type="project" value="InterPro"/>
</dbReference>
<dbReference type="CDD" id="cd18791">
    <property type="entry name" value="SF2_C_RHA"/>
    <property type="match status" value="1"/>
</dbReference>
<evidence type="ECO:0000259" key="5">
    <source>
        <dbReference type="PROSITE" id="PS51192"/>
    </source>
</evidence>
<accession>A0A5C6DAQ0</accession>
<dbReference type="PANTHER" id="PTHR43519:SF1">
    <property type="entry name" value="ATP-DEPENDENT RNA HELICASE HRPB"/>
    <property type="match status" value="1"/>
</dbReference>
<evidence type="ECO:0000313" key="8">
    <source>
        <dbReference type="Proteomes" id="UP000319143"/>
    </source>
</evidence>
<dbReference type="Proteomes" id="UP000319143">
    <property type="component" value="Unassembled WGS sequence"/>
</dbReference>
<protein>
    <submittedName>
        <fullName evidence="7">ATP-dependent RNA helicase HrpB</fullName>
        <ecNumber evidence="7">3.6.4.13</ecNumber>
    </submittedName>
</protein>
<feature type="domain" description="Helicase C-terminal" evidence="6">
    <location>
        <begin position="226"/>
        <end position="398"/>
    </location>
</feature>
<dbReference type="PANTHER" id="PTHR43519">
    <property type="entry name" value="ATP-DEPENDENT RNA HELICASE HRPB"/>
    <property type="match status" value="1"/>
</dbReference>
<dbReference type="SMART" id="SM00487">
    <property type="entry name" value="DEXDc"/>
    <property type="match status" value="1"/>
</dbReference>
<dbReference type="EC" id="3.6.4.13" evidence="7"/>
<dbReference type="InterPro" id="IPR010225">
    <property type="entry name" value="HrpB"/>
</dbReference>
<dbReference type="SMART" id="SM00490">
    <property type="entry name" value="HELICc"/>
    <property type="match status" value="1"/>
</dbReference>
<keyword evidence="4" id="KW-0067">ATP-binding</keyword>
<dbReference type="PROSITE" id="PS51192">
    <property type="entry name" value="HELICASE_ATP_BIND_1"/>
    <property type="match status" value="1"/>
</dbReference>
<evidence type="ECO:0000256" key="4">
    <source>
        <dbReference type="ARBA" id="ARBA00022840"/>
    </source>
</evidence>
<sequence>MLGDERWDLDLHESAARSVLNPHDPGSEDLPVAGVLPAILQAVGKSAPVILKAPPGAGKTSLVPISLLQAGLVADGQLVLVQPRRLAARGAARRIAHLTGSKLGQQVGYQVRFDRCASPQTKLLVVTPGILLRRLAEDPLLENVGCVILDEFHERSLELDLTLGMIDRIRSTLRPELNLIIMSATLDPAPLLKFLRSSSVPPISVECQGRSFPVNVHYTPSRSRQPIEQSVVETLPDALDQTSGDVLVFLPGVGEIKRVHQRIDSQGIASDFQVDELYGDLSAESQDAVLAPSEHRKIVLATNVAETSVTIPGVTAVIDTGWARVMTFNAAVGMPSLRMQPISQASAEQRAGRAGRTAPGAAWRLWPKPSHAARPKHDLPEIQRADFSAAAMMLAAWGERDPFDFPWLTPPAVESVARAKQLLSWLGAIDSADKLTAIGSRMLRLPVHPRVARFLIAAEDLQVAEDAAIAAALLTERTPFVSGNVPSDLASQVETLQQFFQRKPVANLLVAATKNIQRVADQLLRILASSRSGAGSEDRGDVAPIALGEKEERLRRSLLLAYPDRVAKRRSRDSDKGLMVGGRGVRMIAANRIGASELFVCIDVDDKGTDAVVRMAAPIERDWLSQDWMQSVDEPFYDPTRQAVIARRRDYFHDLILTESPLECKPSPAVAEQLATFARPMLWEWMNDNQRSAIAFVTRVRFVAHWMPEADLPRLDDDAIDDVLVQLCQSRTTIRSLQTAPWLEHLKSRFDYPALQRIDKHAPERLIVPSGNAIRIEYQEGKPPIMAVRLQELFGWGETPRIAAGKVPIQLHLLGPNGRPQQISEDLASFWKHTYANVRKDLRRRYPKHHWPEDPLIAQATRNGLKPR</sequence>
<evidence type="ECO:0000256" key="3">
    <source>
        <dbReference type="ARBA" id="ARBA00022806"/>
    </source>
</evidence>
<dbReference type="SUPFAM" id="SSF52540">
    <property type="entry name" value="P-loop containing nucleoside triphosphate hydrolases"/>
    <property type="match status" value="1"/>
</dbReference>
<name>A0A5C6DAQ0_9BACT</name>
<dbReference type="OrthoDB" id="9808833at2"/>
<keyword evidence="2 7" id="KW-0378">Hydrolase</keyword>
<dbReference type="InterPro" id="IPR027417">
    <property type="entry name" value="P-loop_NTPase"/>
</dbReference>
<dbReference type="CDD" id="cd17990">
    <property type="entry name" value="DEXHc_HrpB"/>
    <property type="match status" value="1"/>
</dbReference>
<keyword evidence="3 7" id="KW-0347">Helicase</keyword>
<dbReference type="Gene3D" id="3.40.50.300">
    <property type="entry name" value="P-loop containing nucleotide triphosphate hydrolases"/>
    <property type="match status" value="2"/>
</dbReference>
<evidence type="ECO:0000259" key="6">
    <source>
        <dbReference type="PROSITE" id="PS51194"/>
    </source>
</evidence>
<dbReference type="InterPro" id="IPR049614">
    <property type="entry name" value="HrpB_DEXH"/>
</dbReference>
<evidence type="ECO:0000256" key="1">
    <source>
        <dbReference type="ARBA" id="ARBA00022741"/>
    </source>
</evidence>
<dbReference type="Pfam" id="PF00271">
    <property type="entry name" value="Helicase_C"/>
    <property type="match status" value="1"/>
</dbReference>
<dbReference type="InterPro" id="IPR011545">
    <property type="entry name" value="DEAD/DEAH_box_helicase_dom"/>
</dbReference>
<dbReference type="PIRSF" id="PIRSF005496">
    <property type="entry name" value="ATP_hel_hrpB"/>
    <property type="match status" value="1"/>
</dbReference>
<dbReference type="Gene3D" id="1.20.120.1080">
    <property type="match status" value="1"/>
</dbReference>
<dbReference type="NCBIfam" id="TIGR01970">
    <property type="entry name" value="DEAH_box_HrpB"/>
    <property type="match status" value="1"/>
</dbReference>
<gene>
    <name evidence="7" type="primary">hrpB_2</name>
    <name evidence="7" type="ORF">Poly41_47650</name>
</gene>
<dbReference type="Pfam" id="PF08482">
    <property type="entry name" value="HrpB_C"/>
    <property type="match status" value="1"/>
</dbReference>
<dbReference type="SMART" id="SM00847">
    <property type="entry name" value="HA2"/>
    <property type="match status" value="1"/>
</dbReference>
<dbReference type="InterPro" id="IPR014001">
    <property type="entry name" value="Helicase_ATP-bd"/>
</dbReference>
<reference evidence="7 8" key="1">
    <citation type="submission" date="2019-02" db="EMBL/GenBank/DDBJ databases">
        <title>Deep-cultivation of Planctomycetes and their phenomic and genomic characterization uncovers novel biology.</title>
        <authorList>
            <person name="Wiegand S."/>
            <person name="Jogler M."/>
            <person name="Boedeker C."/>
            <person name="Pinto D."/>
            <person name="Vollmers J."/>
            <person name="Rivas-Marin E."/>
            <person name="Kohn T."/>
            <person name="Peeters S.H."/>
            <person name="Heuer A."/>
            <person name="Rast P."/>
            <person name="Oberbeckmann S."/>
            <person name="Bunk B."/>
            <person name="Jeske O."/>
            <person name="Meyerdierks A."/>
            <person name="Storesund J.E."/>
            <person name="Kallscheuer N."/>
            <person name="Luecker S."/>
            <person name="Lage O.M."/>
            <person name="Pohl T."/>
            <person name="Merkel B.J."/>
            <person name="Hornburger P."/>
            <person name="Mueller R.-W."/>
            <person name="Bruemmer F."/>
            <person name="Labrenz M."/>
            <person name="Spormann A.M."/>
            <person name="Op Den Camp H."/>
            <person name="Overmann J."/>
            <person name="Amann R."/>
            <person name="Jetten M.S.M."/>
            <person name="Mascher T."/>
            <person name="Medema M.H."/>
            <person name="Devos D.P."/>
            <person name="Kaster A.-K."/>
            <person name="Ovreas L."/>
            <person name="Rohde M."/>
            <person name="Galperin M.Y."/>
            <person name="Jogler C."/>
        </authorList>
    </citation>
    <scope>NUCLEOTIDE SEQUENCE [LARGE SCALE GENOMIC DNA]</scope>
    <source>
        <strain evidence="7 8">Poly41</strain>
    </source>
</reference>
<dbReference type="GO" id="GO:0005524">
    <property type="term" value="F:ATP binding"/>
    <property type="evidence" value="ECO:0007669"/>
    <property type="project" value="UniProtKB-KW"/>
</dbReference>
<dbReference type="Pfam" id="PF00270">
    <property type="entry name" value="DEAD"/>
    <property type="match status" value="1"/>
</dbReference>
<dbReference type="EMBL" id="SJPV01000009">
    <property type="protein sequence ID" value="TWU33768.1"/>
    <property type="molecule type" value="Genomic_DNA"/>
</dbReference>
<dbReference type="PROSITE" id="PS51194">
    <property type="entry name" value="HELICASE_CTER"/>
    <property type="match status" value="1"/>
</dbReference>
<keyword evidence="8" id="KW-1185">Reference proteome</keyword>